<evidence type="ECO:0000313" key="8">
    <source>
        <dbReference type="Proteomes" id="UP000265643"/>
    </source>
</evidence>
<dbReference type="GO" id="GO:0043565">
    <property type="term" value="F:sequence-specific DNA binding"/>
    <property type="evidence" value="ECO:0007669"/>
    <property type="project" value="InterPro"/>
</dbReference>
<dbReference type="Pfam" id="PF02954">
    <property type="entry name" value="HTH_8"/>
    <property type="match status" value="1"/>
</dbReference>
<evidence type="ECO:0000256" key="3">
    <source>
        <dbReference type="ARBA" id="ARBA00023015"/>
    </source>
</evidence>
<dbReference type="RefSeq" id="WP_119297872.1">
    <property type="nucleotide sequence ID" value="NZ_BHGK01000001.1"/>
</dbReference>
<dbReference type="InterPro" id="IPR025944">
    <property type="entry name" value="Sigma_54_int_dom_CS"/>
</dbReference>
<evidence type="ECO:0000256" key="1">
    <source>
        <dbReference type="ARBA" id="ARBA00022741"/>
    </source>
</evidence>
<dbReference type="EMBL" id="BHGK01000001">
    <property type="protein sequence ID" value="GCA66840.1"/>
    <property type="molecule type" value="Genomic_DNA"/>
</dbReference>
<dbReference type="Gene3D" id="3.40.50.300">
    <property type="entry name" value="P-loop containing nucleotide triphosphate hydrolases"/>
    <property type="match status" value="1"/>
</dbReference>
<dbReference type="InterPro" id="IPR003593">
    <property type="entry name" value="AAA+_ATPase"/>
</dbReference>
<proteinExistence type="predicted"/>
<feature type="domain" description="Sigma-54 factor interaction" evidence="6">
    <location>
        <begin position="167"/>
        <end position="397"/>
    </location>
</feature>
<dbReference type="InterPro" id="IPR027417">
    <property type="entry name" value="P-loop_NTPase"/>
</dbReference>
<keyword evidence="4" id="KW-0238">DNA-binding</keyword>
<evidence type="ECO:0000256" key="2">
    <source>
        <dbReference type="ARBA" id="ARBA00022840"/>
    </source>
</evidence>
<evidence type="ECO:0000256" key="4">
    <source>
        <dbReference type="ARBA" id="ARBA00023125"/>
    </source>
</evidence>
<dbReference type="InterPro" id="IPR009057">
    <property type="entry name" value="Homeodomain-like_sf"/>
</dbReference>
<dbReference type="AlphaFoldDB" id="A0A391P1C8"/>
<evidence type="ECO:0000313" key="7">
    <source>
        <dbReference type="EMBL" id="GCA66840.1"/>
    </source>
</evidence>
<dbReference type="CDD" id="cd00009">
    <property type="entry name" value="AAA"/>
    <property type="match status" value="1"/>
</dbReference>
<dbReference type="PROSITE" id="PS50045">
    <property type="entry name" value="SIGMA54_INTERACT_4"/>
    <property type="match status" value="1"/>
</dbReference>
<evidence type="ECO:0000256" key="5">
    <source>
        <dbReference type="ARBA" id="ARBA00023163"/>
    </source>
</evidence>
<dbReference type="FunFam" id="3.40.50.300:FF:000006">
    <property type="entry name" value="DNA-binding transcriptional regulator NtrC"/>
    <property type="match status" value="1"/>
</dbReference>
<dbReference type="InterPro" id="IPR058031">
    <property type="entry name" value="AAA_lid_NorR"/>
</dbReference>
<keyword evidence="1" id="KW-0547">Nucleotide-binding</keyword>
<name>A0A391P1C8_9FIRM</name>
<accession>A0A391P1C8</accession>
<keyword evidence="2" id="KW-0067">ATP-binding</keyword>
<dbReference type="Gene3D" id="1.10.8.60">
    <property type="match status" value="1"/>
</dbReference>
<dbReference type="InterPro" id="IPR002078">
    <property type="entry name" value="Sigma_54_int"/>
</dbReference>
<dbReference type="Pfam" id="PF25601">
    <property type="entry name" value="AAA_lid_14"/>
    <property type="match status" value="1"/>
</dbReference>
<gene>
    <name evidence="7" type="ORF">KGMB01110_12760</name>
</gene>
<dbReference type="InterPro" id="IPR025662">
    <property type="entry name" value="Sigma_54_int_dom_ATP-bd_1"/>
</dbReference>
<dbReference type="GO" id="GO:0005524">
    <property type="term" value="F:ATP binding"/>
    <property type="evidence" value="ECO:0007669"/>
    <property type="project" value="UniProtKB-KW"/>
</dbReference>
<dbReference type="Gene3D" id="1.10.10.60">
    <property type="entry name" value="Homeodomain-like"/>
    <property type="match status" value="1"/>
</dbReference>
<dbReference type="PROSITE" id="PS00675">
    <property type="entry name" value="SIGMA54_INTERACT_1"/>
    <property type="match status" value="1"/>
</dbReference>
<dbReference type="Proteomes" id="UP000265643">
    <property type="component" value="Unassembled WGS sequence"/>
</dbReference>
<dbReference type="SUPFAM" id="SSF52540">
    <property type="entry name" value="P-loop containing nucleoside triphosphate hydrolases"/>
    <property type="match status" value="1"/>
</dbReference>
<dbReference type="PANTHER" id="PTHR32071:SF57">
    <property type="entry name" value="C4-DICARBOXYLATE TRANSPORT TRANSCRIPTIONAL REGULATORY PROTEIN DCTD"/>
    <property type="match status" value="1"/>
</dbReference>
<dbReference type="InterPro" id="IPR002197">
    <property type="entry name" value="HTH_Fis"/>
</dbReference>
<reference evidence="8" key="1">
    <citation type="submission" date="2018-09" db="EMBL/GenBank/DDBJ databases">
        <title>Draft Genome Sequence of Mediterraneibacter sp. KCTC 15684.</title>
        <authorList>
            <person name="Kim J.S."/>
            <person name="Han K.I."/>
            <person name="Suh M.K."/>
            <person name="Lee K.C."/>
            <person name="Eom M.K."/>
            <person name="Lee J.H."/>
            <person name="Park S.H."/>
            <person name="Kang S.W."/>
            <person name="Park J.E."/>
            <person name="Oh B.S."/>
            <person name="Yu S.Y."/>
            <person name="Choi S.H."/>
            <person name="Lee D.H."/>
            <person name="Yoon H."/>
            <person name="Kim B."/>
            <person name="Yang S.J."/>
            <person name="Lee J.S."/>
        </authorList>
    </citation>
    <scope>NUCLEOTIDE SEQUENCE [LARGE SCALE GENOMIC DNA]</scope>
    <source>
        <strain evidence="8">KCTC 15684</strain>
    </source>
</reference>
<evidence type="ECO:0000259" key="6">
    <source>
        <dbReference type="PROSITE" id="PS50045"/>
    </source>
</evidence>
<dbReference type="SUPFAM" id="SSF55781">
    <property type="entry name" value="GAF domain-like"/>
    <property type="match status" value="1"/>
</dbReference>
<dbReference type="Gene3D" id="3.30.450.40">
    <property type="match status" value="1"/>
</dbReference>
<protein>
    <recommendedName>
        <fullName evidence="6">Sigma-54 factor interaction domain-containing protein</fullName>
    </recommendedName>
</protein>
<dbReference type="PROSITE" id="PS00676">
    <property type="entry name" value="SIGMA54_INTERACT_2"/>
    <property type="match status" value="1"/>
</dbReference>
<sequence length="475" mass="54261">MSRLSQIESFIKPCVDVISTFVHTQITVVDEELNRICGTNFYKEVPEKFRRKSSVFFQKVLISGYPKLVTQVREDPYCEECKSREICTIHAELGYPIDYQGEIIGVIGIAATETEEANYLIENQERLIEFMKYLGILIANQLESVEQTEKLEQQLSEVSQATARYHIMGSSPKMKEMIKMGYTVANSDSTVLLTGESGTGKEEFAKFLHANSKRNKGPMIAVNCGAIPDNLIESELFGYEGGSFTGAKKGGAIGKFELADKGTLFLDEVGELPLMAQTKLLRVLQERKIERIGGTKEIPVNIRIVAATNKNLREMVKNRAFREDLYYRLSVIPMEIPPLRERGEDIKELAYYFLRDYNKILHKNIHGFDRQAEEVLNTYEWPGNVRELKNVVEFLVNMVQGDLITVGDLPQYMVWAESITERKGKTLNQMLQNYEKSILESYIKDTKNREEKMEAAKKLGISQATLYRKLSQYDL</sequence>
<comment type="caution">
    <text evidence="7">The sequence shown here is derived from an EMBL/GenBank/DDBJ whole genome shotgun (WGS) entry which is preliminary data.</text>
</comment>
<dbReference type="PROSITE" id="PS00688">
    <property type="entry name" value="SIGMA54_INTERACT_3"/>
    <property type="match status" value="1"/>
</dbReference>
<dbReference type="InterPro" id="IPR029016">
    <property type="entry name" value="GAF-like_dom_sf"/>
</dbReference>
<dbReference type="InterPro" id="IPR025943">
    <property type="entry name" value="Sigma_54_int_dom_ATP-bd_2"/>
</dbReference>
<dbReference type="SMART" id="SM00382">
    <property type="entry name" value="AAA"/>
    <property type="match status" value="1"/>
</dbReference>
<organism evidence="7 8">
    <name type="scientific">Mediterraneibacter butyricigenes</name>
    <dbReference type="NCBI Taxonomy" id="2316025"/>
    <lineage>
        <taxon>Bacteria</taxon>
        <taxon>Bacillati</taxon>
        <taxon>Bacillota</taxon>
        <taxon>Clostridia</taxon>
        <taxon>Lachnospirales</taxon>
        <taxon>Lachnospiraceae</taxon>
        <taxon>Mediterraneibacter</taxon>
    </lineage>
</organism>
<keyword evidence="5" id="KW-0804">Transcription</keyword>
<dbReference type="GO" id="GO:0006355">
    <property type="term" value="P:regulation of DNA-templated transcription"/>
    <property type="evidence" value="ECO:0007669"/>
    <property type="project" value="InterPro"/>
</dbReference>
<dbReference type="Pfam" id="PF00158">
    <property type="entry name" value="Sigma54_activat"/>
    <property type="match status" value="1"/>
</dbReference>
<keyword evidence="3" id="KW-0805">Transcription regulation</keyword>
<keyword evidence="8" id="KW-1185">Reference proteome</keyword>
<dbReference type="PANTHER" id="PTHR32071">
    <property type="entry name" value="TRANSCRIPTIONAL REGULATORY PROTEIN"/>
    <property type="match status" value="1"/>
</dbReference>
<dbReference type="SUPFAM" id="SSF46689">
    <property type="entry name" value="Homeodomain-like"/>
    <property type="match status" value="1"/>
</dbReference>